<keyword evidence="2" id="KW-1185">Reference proteome</keyword>
<name>A0A1Y6CJD7_9BACT</name>
<gene>
    <name evidence="1" type="ORF">SAMN06296036_117137</name>
</gene>
<organism evidence="1 2">
    <name type="scientific">Pseudobacteriovorax antillogorgiicola</name>
    <dbReference type="NCBI Taxonomy" id="1513793"/>
    <lineage>
        <taxon>Bacteria</taxon>
        <taxon>Pseudomonadati</taxon>
        <taxon>Bdellovibrionota</taxon>
        <taxon>Oligoflexia</taxon>
        <taxon>Oligoflexales</taxon>
        <taxon>Pseudobacteriovoracaceae</taxon>
        <taxon>Pseudobacteriovorax</taxon>
    </lineage>
</organism>
<sequence>MLTPMLKRIPYWSILLWIGCAPPGKPSRTLSQPFDLGKVDDSVRLSDSQSVKLQPGLPPACKIARLDQGGPCLRCLPPLSVFRCFSPRAKLDKHHCWWNEAKIKCLNGELALHVDIERSQEQAFKKQLTLLIGAIQGIALHKVETRESQKQLKVLLSFLLDHMESISHLQGEIHAAELAETLAQSFEIDHQGSLQEAFQAIYHKRVEGELTPDLSRDFLVKVLGLFPDLHQVKKVLLDLNLEGIDD</sequence>
<evidence type="ECO:0000313" key="2">
    <source>
        <dbReference type="Proteomes" id="UP000192907"/>
    </source>
</evidence>
<dbReference type="STRING" id="1513793.SAMN06296036_117137"/>
<evidence type="ECO:0000313" key="1">
    <source>
        <dbReference type="EMBL" id="SMF55579.1"/>
    </source>
</evidence>
<dbReference type="AlphaFoldDB" id="A0A1Y6CJD7"/>
<dbReference type="PROSITE" id="PS51257">
    <property type="entry name" value="PROKAR_LIPOPROTEIN"/>
    <property type="match status" value="1"/>
</dbReference>
<proteinExistence type="predicted"/>
<reference evidence="2" key="1">
    <citation type="submission" date="2017-04" db="EMBL/GenBank/DDBJ databases">
        <authorList>
            <person name="Varghese N."/>
            <person name="Submissions S."/>
        </authorList>
    </citation>
    <scope>NUCLEOTIDE SEQUENCE [LARGE SCALE GENOMIC DNA]</scope>
    <source>
        <strain evidence="2">RKEM611</strain>
    </source>
</reference>
<accession>A0A1Y6CJD7</accession>
<protein>
    <submittedName>
        <fullName evidence="1">Uncharacterized protein</fullName>
    </submittedName>
</protein>
<dbReference type="Proteomes" id="UP000192907">
    <property type="component" value="Unassembled WGS sequence"/>
</dbReference>
<dbReference type="EMBL" id="FWZT01000017">
    <property type="protein sequence ID" value="SMF55579.1"/>
    <property type="molecule type" value="Genomic_DNA"/>
</dbReference>